<dbReference type="Proteomes" id="UP001249851">
    <property type="component" value="Unassembled WGS sequence"/>
</dbReference>
<evidence type="ECO:0000256" key="3">
    <source>
        <dbReference type="ARBA" id="ARBA00038315"/>
    </source>
</evidence>
<organism evidence="5 6">
    <name type="scientific">Acropora cervicornis</name>
    <name type="common">Staghorn coral</name>
    <dbReference type="NCBI Taxonomy" id="6130"/>
    <lineage>
        <taxon>Eukaryota</taxon>
        <taxon>Metazoa</taxon>
        <taxon>Cnidaria</taxon>
        <taxon>Anthozoa</taxon>
        <taxon>Hexacorallia</taxon>
        <taxon>Scleractinia</taxon>
        <taxon>Astrocoeniina</taxon>
        <taxon>Acroporidae</taxon>
        <taxon>Acropora</taxon>
    </lineage>
</organism>
<reference evidence="5" key="2">
    <citation type="journal article" date="2023" name="Science">
        <title>Genomic signatures of disease resistance in endangered staghorn corals.</title>
        <authorList>
            <person name="Vollmer S.V."/>
            <person name="Selwyn J.D."/>
            <person name="Despard B.A."/>
            <person name="Roesel C.L."/>
        </authorList>
    </citation>
    <scope>NUCLEOTIDE SEQUENCE</scope>
    <source>
        <strain evidence="5">K2</strain>
    </source>
</reference>
<dbReference type="Pfam" id="PF13516">
    <property type="entry name" value="LRR_6"/>
    <property type="match status" value="2"/>
</dbReference>
<protein>
    <submittedName>
        <fullName evidence="5">Protein phosphatase 1 regulatory subunit 37</fullName>
    </submittedName>
</protein>
<evidence type="ECO:0000256" key="4">
    <source>
        <dbReference type="SAM" id="MobiDB-lite"/>
    </source>
</evidence>
<comment type="similarity">
    <text evidence="3">Belongs to the PPP1R37 family.</text>
</comment>
<dbReference type="PANTHER" id="PTHR24112">
    <property type="entry name" value="LEUCINE-RICH REPEAT, ISOFORM F-RELATED"/>
    <property type="match status" value="1"/>
</dbReference>
<dbReference type="AlphaFoldDB" id="A0AAD9VC29"/>
<evidence type="ECO:0000256" key="1">
    <source>
        <dbReference type="ARBA" id="ARBA00022614"/>
    </source>
</evidence>
<sequence length="703" mass="77553">METGEDVLASEEGASQGCSADQSSSNCIVVPVGSDQRSGRKKKLRRNVTFPDDARLVRALDPVDPWENAGHHSSAEVINAYRSTCQRMKIKPCEKLIKQLEACESFRERIDVIDLRGVKLDLKNCEALEEVFRRVRTKNLDLENTSLEDDGAVSLLEMIEYYKSTCKLNLAYNAKIKIRGWQAIGRTLKKTPCLHYLDIRNTVWTEQSIPLLGRSLRMDCCLTVLHMEGANLTGRPLFLLASAVKFNHILKDLFLGDNKLIPNDGQPLGEMLKGNEHLQLLDLRNNPLQDMGVGYICEGLAEQQKGGLQTLVLWNTQVTSQGAGHLANALVSSSSIRTLNLGHNRLTNEGVCTLKEGLLRNYSLQRLGLLSTKLTSEGMIALAEVIADSKTLLRMDLRENDPYVGGLMALSLSLKVNKTLVRIDLDKEMKKEPGMETTQRILLADIYGYCQRNKLLAKEQEENELANESHPEESVTSETDGIVNDVKQDSADMQPHLESKVTPHSFSQLIQLETPPDIIDELKGLTADYPGSSRFTVTAVSDADQAVCEDSSEDEFATMGDNDIPLVDLSDSNSLPDLQSSTSCGTNLLDERSDVVLLDFDSSQDPLLNPKSLPLKPTSLQTDLQTADSTSSVLAFEKELDSMLAGMTVKETNHSPVHNNAMKTQDFWRKQMEDLMKGATMNPNPPSTVASNSAGSASADLLS</sequence>
<dbReference type="CDD" id="cd00116">
    <property type="entry name" value="LRR_RI"/>
    <property type="match status" value="1"/>
</dbReference>
<evidence type="ECO:0000313" key="5">
    <source>
        <dbReference type="EMBL" id="KAK2568849.1"/>
    </source>
</evidence>
<evidence type="ECO:0000256" key="2">
    <source>
        <dbReference type="ARBA" id="ARBA00022737"/>
    </source>
</evidence>
<accession>A0AAD9VC29</accession>
<evidence type="ECO:0000313" key="6">
    <source>
        <dbReference type="Proteomes" id="UP001249851"/>
    </source>
</evidence>
<gene>
    <name evidence="5" type="ORF">P5673_006897</name>
</gene>
<dbReference type="Gene3D" id="3.80.10.10">
    <property type="entry name" value="Ribonuclease Inhibitor"/>
    <property type="match status" value="3"/>
</dbReference>
<feature type="compositionally biased region" description="Polar residues" evidence="4">
    <location>
        <begin position="687"/>
        <end position="696"/>
    </location>
</feature>
<feature type="region of interest" description="Disordered" evidence="4">
    <location>
        <begin position="1"/>
        <end position="24"/>
    </location>
</feature>
<keyword evidence="1" id="KW-0433">Leucine-rich repeat</keyword>
<dbReference type="InterPro" id="IPR051279">
    <property type="entry name" value="PP1-Reg/Actin-Interact_Protein"/>
</dbReference>
<reference evidence="5" key="1">
    <citation type="journal article" date="2023" name="G3 (Bethesda)">
        <title>Whole genome assembly and annotation of the endangered Caribbean coral Acropora cervicornis.</title>
        <authorList>
            <person name="Selwyn J.D."/>
            <person name="Vollmer S.V."/>
        </authorList>
    </citation>
    <scope>NUCLEOTIDE SEQUENCE</scope>
    <source>
        <strain evidence="5">K2</strain>
    </source>
</reference>
<dbReference type="SUPFAM" id="SSF52047">
    <property type="entry name" value="RNI-like"/>
    <property type="match status" value="1"/>
</dbReference>
<proteinExistence type="inferred from homology"/>
<feature type="region of interest" description="Disordered" evidence="4">
    <location>
        <begin position="678"/>
        <end position="703"/>
    </location>
</feature>
<name>A0AAD9VC29_ACRCE</name>
<comment type="caution">
    <text evidence="5">The sequence shown here is derived from an EMBL/GenBank/DDBJ whole genome shotgun (WGS) entry which is preliminary data.</text>
</comment>
<dbReference type="InterPro" id="IPR032675">
    <property type="entry name" value="LRR_dom_sf"/>
</dbReference>
<dbReference type="InterPro" id="IPR001611">
    <property type="entry name" value="Leu-rich_rpt"/>
</dbReference>
<keyword evidence="6" id="KW-1185">Reference proteome</keyword>
<dbReference type="PANTHER" id="PTHR24112:SF9">
    <property type="entry name" value="PROTEIN PHOSPHATASE 1 REGULATORY SUBUNIT 37"/>
    <property type="match status" value="1"/>
</dbReference>
<dbReference type="SMART" id="SM00368">
    <property type="entry name" value="LRR_RI"/>
    <property type="match status" value="7"/>
</dbReference>
<keyword evidence="2" id="KW-0677">Repeat</keyword>
<dbReference type="EMBL" id="JARQWQ010000011">
    <property type="protein sequence ID" value="KAK2568849.1"/>
    <property type="molecule type" value="Genomic_DNA"/>
</dbReference>